<evidence type="ECO:0000256" key="2">
    <source>
        <dbReference type="ARBA" id="ARBA00022643"/>
    </source>
</evidence>
<dbReference type="InterPro" id="IPR029039">
    <property type="entry name" value="Flavoprotein-like_sf"/>
</dbReference>
<dbReference type="InterPro" id="IPR051796">
    <property type="entry name" value="ISF_SsuE-like"/>
</dbReference>
<accession>A0A414CHB7</accession>
<dbReference type="PANTHER" id="PTHR43278:SF4">
    <property type="entry name" value="NAD(P)H-DEPENDENT FMN-CONTAINING OXIDOREDUCTASE YWQN-RELATED"/>
    <property type="match status" value="1"/>
</dbReference>
<dbReference type="PANTHER" id="PTHR43278">
    <property type="entry name" value="NAD(P)H-DEPENDENT FMN-CONTAINING OXIDOREDUCTASE YWQN-RELATED"/>
    <property type="match status" value="1"/>
</dbReference>
<dbReference type="RefSeq" id="WP_118096036.1">
    <property type="nucleotide sequence ID" value="NZ_QSIO01000003.1"/>
</dbReference>
<reference evidence="4 5" key="1">
    <citation type="submission" date="2018-08" db="EMBL/GenBank/DDBJ databases">
        <title>A genome reference for cultivated species of the human gut microbiota.</title>
        <authorList>
            <person name="Zou Y."/>
            <person name="Xue W."/>
            <person name="Luo G."/>
        </authorList>
    </citation>
    <scope>NUCLEOTIDE SEQUENCE [LARGE SCALE GENOMIC DNA]</scope>
    <source>
        <strain evidence="4 5">AM33-3BH</strain>
    </source>
</reference>
<dbReference type="EMBL" id="QSIO01000003">
    <property type="protein sequence ID" value="RHC94387.1"/>
    <property type="molecule type" value="Genomic_DNA"/>
</dbReference>
<organism evidence="4 5">
    <name type="scientific">Streptococcus parasanguinis</name>
    <dbReference type="NCBI Taxonomy" id="1318"/>
    <lineage>
        <taxon>Bacteria</taxon>
        <taxon>Bacillati</taxon>
        <taxon>Bacillota</taxon>
        <taxon>Bacilli</taxon>
        <taxon>Lactobacillales</taxon>
        <taxon>Streptococcaceae</taxon>
        <taxon>Streptococcus</taxon>
    </lineage>
</organism>
<proteinExistence type="predicted"/>
<evidence type="ECO:0000313" key="4">
    <source>
        <dbReference type="EMBL" id="RHC94387.1"/>
    </source>
</evidence>
<evidence type="ECO:0000259" key="3">
    <source>
        <dbReference type="Pfam" id="PF03358"/>
    </source>
</evidence>
<dbReference type="AlphaFoldDB" id="A0A414CHB7"/>
<feature type="domain" description="NADPH-dependent FMN reductase-like" evidence="3">
    <location>
        <begin position="3"/>
        <end position="145"/>
    </location>
</feature>
<dbReference type="Pfam" id="PF03358">
    <property type="entry name" value="FMN_red"/>
    <property type="match status" value="1"/>
</dbReference>
<evidence type="ECO:0000313" key="5">
    <source>
        <dbReference type="Proteomes" id="UP000285773"/>
    </source>
</evidence>
<dbReference type="Gene3D" id="3.40.50.360">
    <property type="match status" value="1"/>
</dbReference>
<evidence type="ECO:0000256" key="1">
    <source>
        <dbReference type="ARBA" id="ARBA00022630"/>
    </source>
</evidence>
<dbReference type="GO" id="GO:0016491">
    <property type="term" value="F:oxidoreductase activity"/>
    <property type="evidence" value="ECO:0007669"/>
    <property type="project" value="InterPro"/>
</dbReference>
<keyword evidence="1" id="KW-0285">Flavoprotein</keyword>
<dbReference type="SUPFAM" id="SSF52218">
    <property type="entry name" value="Flavoproteins"/>
    <property type="match status" value="1"/>
</dbReference>
<comment type="caution">
    <text evidence="4">The sequence shown here is derived from an EMBL/GenBank/DDBJ whole genome shotgun (WGS) entry which is preliminary data.</text>
</comment>
<sequence length="238" mass="27529">MKKIFILIGSRRKKGNTYRFVKSIISNLSDFDVDYCFPQDLDIQPCVGCHNCFQQAKCVLRDDISLLEDKILSSDIFIIASPVYLHYMTGDLKRILDRLSWWAHTMRLQGKPVVVLSTNGSNGERSVTEPLSEIMTAMGGNVIANANASEFPNQINNNLWLSEVSIEISERIKQYSRQRPSSNQFLETAFISEKFNILQQKEMAVRFPDWEFNELKFWEDTGMLSFDSYSDYLSHRLK</sequence>
<gene>
    <name evidence="4" type="ORF">DW820_07285</name>
</gene>
<protein>
    <submittedName>
        <fullName evidence="4">NADPH-dependent oxidoreductase</fullName>
    </submittedName>
</protein>
<name>A0A414CHB7_STRPA</name>
<dbReference type="InterPro" id="IPR005025">
    <property type="entry name" value="FMN_Rdtase-like_dom"/>
</dbReference>
<dbReference type="Proteomes" id="UP000285773">
    <property type="component" value="Unassembled WGS sequence"/>
</dbReference>
<keyword evidence="2" id="KW-0288">FMN</keyword>